<evidence type="ECO:0000313" key="3">
    <source>
        <dbReference type="Proteomes" id="UP000297595"/>
    </source>
</evidence>
<organism evidence="2 3">
    <name type="scientific">Orbilia oligospora</name>
    <name type="common">Nematode-trapping fungus</name>
    <name type="synonym">Arthrobotrys oligospora</name>
    <dbReference type="NCBI Taxonomy" id="2813651"/>
    <lineage>
        <taxon>Eukaryota</taxon>
        <taxon>Fungi</taxon>
        <taxon>Dikarya</taxon>
        <taxon>Ascomycota</taxon>
        <taxon>Pezizomycotina</taxon>
        <taxon>Orbiliomycetes</taxon>
        <taxon>Orbiliales</taxon>
        <taxon>Orbiliaceae</taxon>
        <taxon>Orbilia</taxon>
    </lineage>
</organism>
<comment type="caution">
    <text evidence="2">The sequence shown here is derived from an EMBL/GenBank/DDBJ whole genome shotgun (WGS) entry which is preliminary data.</text>
</comment>
<protein>
    <recommendedName>
        <fullName evidence="4">Ecp2 effector protein domain-containing protein</fullName>
    </recommendedName>
</protein>
<dbReference type="Proteomes" id="UP000297595">
    <property type="component" value="Unassembled WGS sequence"/>
</dbReference>
<dbReference type="EMBL" id="SOZJ01000001">
    <property type="protein sequence ID" value="TGJ74302.1"/>
    <property type="molecule type" value="Genomic_DNA"/>
</dbReference>
<keyword evidence="1" id="KW-0732">Signal</keyword>
<accession>A0A8H2E8A3</accession>
<feature type="signal peptide" evidence="1">
    <location>
        <begin position="1"/>
        <end position="20"/>
    </location>
</feature>
<proteinExistence type="predicted"/>
<evidence type="ECO:0008006" key="4">
    <source>
        <dbReference type="Google" id="ProtNLM"/>
    </source>
</evidence>
<evidence type="ECO:0000256" key="1">
    <source>
        <dbReference type="SAM" id="SignalP"/>
    </source>
</evidence>
<evidence type="ECO:0000313" key="2">
    <source>
        <dbReference type="EMBL" id="TGJ74302.1"/>
    </source>
</evidence>
<feature type="chain" id="PRO_5034315723" description="Ecp2 effector protein domain-containing protein" evidence="1">
    <location>
        <begin position="21"/>
        <end position="340"/>
    </location>
</feature>
<dbReference type="AlphaFoldDB" id="A0A8H2E8A3"/>
<gene>
    <name evidence="2" type="ORF">EYR41_001324</name>
</gene>
<reference evidence="2 3" key="1">
    <citation type="submission" date="2019-03" db="EMBL/GenBank/DDBJ databases">
        <title>Nematode-trapping fungi genome.</title>
        <authorList>
            <person name="Vidal-Diez De Ulzurrun G."/>
        </authorList>
    </citation>
    <scope>NUCLEOTIDE SEQUENCE [LARGE SCALE GENOMIC DNA]</scope>
    <source>
        <strain evidence="2 3">TWF154</strain>
    </source>
</reference>
<name>A0A8H2E8A3_ORBOL</name>
<sequence length="340" mass="37784">MQKLILFLLSASRFLGQGQAIAISQPEEALNRGYYGVRIHDVLDHVYGTPPLQRRSDGELVPQCRPGSKPVYQNGTLTACSYETSVEDYNKAIRSIYTKRTRRSLEAAAPVYLFKRTGSYTTSGNRVLPLGEGERYFINGGGHPRIPDDDEIVSLPSIIPGEGADGFGPEDDISLDEARINASLENSTLPENWRIRQGDGGCHRSGTWAKLEVVGSIRAPWCLFLYQTRNIGAINHMSFFKAGIDPRKPGPLLRASDNQIMAIHTEYITRAWLPGDNDIWAICAATTKALLEGPCHGEHEDTRGGWLIVNRMYREGDERNEHERTASFGWDPNSGLGILK</sequence>